<dbReference type="Pfam" id="PF21467">
    <property type="entry name" value="BetaGal_gal-bd"/>
    <property type="match status" value="1"/>
</dbReference>
<proteinExistence type="predicted"/>
<dbReference type="InterPro" id="IPR008979">
    <property type="entry name" value="Galactose-bd-like_sf"/>
</dbReference>
<accession>A0A444UWP4</accession>
<evidence type="ECO:0000256" key="2">
    <source>
        <dbReference type="ARBA" id="ARBA00023295"/>
    </source>
</evidence>
<dbReference type="InterPro" id="IPR001944">
    <property type="entry name" value="Glycoside_Hdrlase_35"/>
</dbReference>
<evidence type="ECO:0000313" key="4">
    <source>
        <dbReference type="EMBL" id="RXM92559.1"/>
    </source>
</evidence>
<dbReference type="Gene3D" id="2.60.120.260">
    <property type="entry name" value="Galactose-binding domain-like"/>
    <property type="match status" value="1"/>
</dbReference>
<organism evidence="4 5">
    <name type="scientific">Acipenser ruthenus</name>
    <name type="common">Sterlet sturgeon</name>
    <dbReference type="NCBI Taxonomy" id="7906"/>
    <lineage>
        <taxon>Eukaryota</taxon>
        <taxon>Metazoa</taxon>
        <taxon>Chordata</taxon>
        <taxon>Craniata</taxon>
        <taxon>Vertebrata</taxon>
        <taxon>Euteleostomi</taxon>
        <taxon>Actinopterygii</taxon>
        <taxon>Chondrostei</taxon>
        <taxon>Acipenseriformes</taxon>
        <taxon>Acipenseridae</taxon>
        <taxon>Acipenser</taxon>
    </lineage>
</organism>
<dbReference type="GO" id="GO:0005975">
    <property type="term" value="P:carbohydrate metabolic process"/>
    <property type="evidence" value="ECO:0007669"/>
    <property type="project" value="InterPro"/>
</dbReference>
<sequence>MKQRSFEGTLLSSSTDNNLIREDSKVALLPSGLGDTLGWSKGVVFINGQNLGRYWSIGPQQTLYLPAPWLHTGINEVIVFEEQEAEKTVHFVNAPDLGMAVDVE</sequence>
<dbReference type="PANTHER" id="PTHR23421">
    <property type="entry name" value="BETA-GALACTOSIDASE RELATED"/>
    <property type="match status" value="1"/>
</dbReference>
<dbReference type="InterPro" id="IPR048913">
    <property type="entry name" value="BetaGal_gal-bd"/>
</dbReference>
<comment type="caution">
    <text evidence="4">The sequence shown here is derived from an EMBL/GenBank/DDBJ whole genome shotgun (WGS) entry which is preliminary data.</text>
</comment>
<evidence type="ECO:0000259" key="3">
    <source>
        <dbReference type="Pfam" id="PF21467"/>
    </source>
</evidence>
<keyword evidence="2" id="KW-0326">Glycosidase</keyword>
<dbReference type="GO" id="GO:0004553">
    <property type="term" value="F:hydrolase activity, hydrolyzing O-glycosyl compounds"/>
    <property type="evidence" value="ECO:0007669"/>
    <property type="project" value="InterPro"/>
</dbReference>
<evidence type="ECO:0000256" key="1">
    <source>
        <dbReference type="ARBA" id="ARBA00022801"/>
    </source>
</evidence>
<dbReference type="AlphaFoldDB" id="A0A444UWP4"/>
<reference evidence="4 5" key="1">
    <citation type="submission" date="2019-01" db="EMBL/GenBank/DDBJ databases">
        <title>Draft Genome and Complete Hox-Cluster Characterization of the Sterlet Sturgeon (Acipenser ruthenus).</title>
        <authorList>
            <person name="Wei Q."/>
        </authorList>
    </citation>
    <scope>NUCLEOTIDE SEQUENCE [LARGE SCALE GENOMIC DNA]</scope>
    <source>
        <strain evidence="4">WHYD16114868_AA</strain>
        <tissue evidence="4">Blood</tissue>
    </source>
</reference>
<name>A0A444UWP4_ACIRT</name>
<feature type="domain" description="Beta-galactosidase galactose-binding" evidence="3">
    <location>
        <begin position="35"/>
        <end position="75"/>
    </location>
</feature>
<dbReference type="EMBL" id="SCEB01006059">
    <property type="protein sequence ID" value="RXM92559.1"/>
    <property type="molecule type" value="Genomic_DNA"/>
</dbReference>
<dbReference type="Proteomes" id="UP000289886">
    <property type="component" value="Unassembled WGS sequence"/>
</dbReference>
<gene>
    <name evidence="4" type="ORF">EOD39_19999</name>
</gene>
<evidence type="ECO:0000313" key="5">
    <source>
        <dbReference type="Proteomes" id="UP000289886"/>
    </source>
</evidence>
<dbReference type="SUPFAM" id="SSF49785">
    <property type="entry name" value="Galactose-binding domain-like"/>
    <property type="match status" value="1"/>
</dbReference>
<protein>
    <submittedName>
        <fullName evidence="4">Beta-galactosidase-1-like protein 2</fullName>
    </submittedName>
</protein>
<keyword evidence="5" id="KW-1185">Reference proteome</keyword>
<keyword evidence="1" id="KW-0378">Hydrolase</keyword>